<reference evidence="3 4" key="1">
    <citation type="submission" date="2016-12" db="EMBL/GenBank/DDBJ databases">
        <title>The genomes of Aspergillus section Nigri reveals drivers in fungal speciation.</title>
        <authorList>
            <consortium name="DOE Joint Genome Institute"/>
            <person name="Vesth T.C."/>
            <person name="Nybo J."/>
            <person name="Theobald S."/>
            <person name="Brandl J."/>
            <person name="Frisvad J.C."/>
            <person name="Nielsen K.F."/>
            <person name="Lyhne E.K."/>
            <person name="Kogle M.E."/>
            <person name="Kuo A."/>
            <person name="Riley R."/>
            <person name="Clum A."/>
            <person name="Nolan M."/>
            <person name="Lipzen A."/>
            <person name="Salamov A."/>
            <person name="Henrissat B."/>
            <person name="Wiebenga A."/>
            <person name="De Vries R.P."/>
            <person name="Grigoriev I.V."/>
            <person name="Mortensen U.H."/>
            <person name="Andersen M.R."/>
            <person name="Baker S.E."/>
        </authorList>
    </citation>
    <scope>NUCLEOTIDE SEQUENCE [LARGE SCALE GENOMIC DNA]</scope>
    <source>
        <strain evidence="3 4">CBS 115572</strain>
    </source>
</reference>
<accession>A0A317V8A5</accession>
<feature type="chain" id="PRO_5016300853" evidence="2">
    <location>
        <begin position="19"/>
        <end position="125"/>
    </location>
</feature>
<evidence type="ECO:0000313" key="4">
    <source>
        <dbReference type="Proteomes" id="UP000246702"/>
    </source>
</evidence>
<comment type="caution">
    <text evidence="3">The sequence shown here is derived from an EMBL/GenBank/DDBJ whole genome shotgun (WGS) entry which is preliminary data.</text>
</comment>
<name>A0A317V8A5_9EURO</name>
<gene>
    <name evidence="3" type="ORF">BO94DRAFT_539751</name>
</gene>
<evidence type="ECO:0000256" key="1">
    <source>
        <dbReference type="SAM" id="MobiDB-lite"/>
    </source>
</evidence>
<dbReference type="RefSeq" id="XP_025462576.1">
    <property type="nucleotide sequence ID" value="XM_025612768.1"/>
</dbReference>
<feature type="non-terminal residue" evidence="3">
    <location>
        <position position="125"/>
    </location>
</feature>
<dbReference type="GeneID" id="37114911"/>
<keyword evidence="2" id="KW-0732">Signal</keyword>
<keyword evidence="4" id="KW-1185">Reference proteome</keyword>
<dbReference type="AlphaFoldDB" id="A0A317V8A5"/>
<evidence type="ECO:0000256" key="2">
    <source>
        <dbReference type="SAM" id="SignalP"/>
    </source>
</evidence>
<dbReference type="EMBL" id="MSFK01000039">
    <property type="protein sequence ID" value="PWY70285.1"/>
    <property type="molecule type" value="Genomic_DNA"/>
</dbReference>
<organism evidence="3 4">
    <name type="scientific">Aspergillus sclerotioniger CBS 115572</name>
    <dbReference type="NCBI Taxonomy" id="1450535"/>
    <lineage>
        <taxon>Eukaryota</taxon>
        <taxon>Fungi</taxon>
        <taxon>Dikarya</taxon>
        <taxon>Ascomycota</taxon>
        <taxon>Pezizomycotina</taxon>
        <taxon>Eurotiomycetes</taxon>
        <taxon>Eurotiomycetidae</taxon>
        <taxon>Eurotiales</taxon>
        <taxon>Aspergillaceae</taxon>
        <taxon>Aspergillus</taxon>
        <taxon>Aspergillus subgen. Circumdati</taxon>
    </lineage>
</organism>
<feature type="region of interest" description="Disordered" evidence="1">
    <location>
        <begin position="46"/>
        <end position="68"/>
    </location>
</feature>
<protein>
    <submittedName>
        <fullName evidence="3">Uncharacterized protein</fullName>
    </submittedName>
</protein>
<dbReference type="Proteomes" id="UP000246702">
    <property type="component" value="Unassembled WGS sequence"/>
</dbReference>
<proteinExistence type="predicted"/>
<feature type="signal peptide" evidence="2">
    <location>
        <begin position="1"/>
        <end position="18"/>
    </location>
</feature>
<sequence length="125" mass="13996">MWWTRCRGWWGGTLYCCAVIHPSANYIHNSRSTFLRSDLTQPFPSNYPKTSSSPTIPPGKHGGIKTPKPTITPHQTRHPILPDHCQGQPLGGLLGRWPPANCTIQQKTGILSHYAQLRIPYKLAT</sequence>
<evidence type="ECO:0000313" key="3">
    <source>
        <dbReference type="EMBL" id="PWY70285.1"/>
    </source>
</evidence>